<dbReference type="PANTHER" id="PTHR22604">
    <property type="entry name" value="OXIDOREDUCTASES"/>
    <property type="match status" value="1"/>
</dbReference>
<dbReference type="SUPFAM" id="SSF51735">
    <property type="entry name" value="NAD(P)-binding Rossmann-fold domains"/>
    <property type="match status" value="1"/>
</dbReference>
<evidence type="ECO:0000256" key="1">
    <source>
        <dbReference type="ARBA" id="ARBA00010928"/>
    </source>
</evidence>
<accession>A0AA37JJX0</accession>
<sequence length="337" mass="36991">MMKTYNWGIIGTGSIAREMAAALTACRGTVYGVCGTSREKAERFAAENGVLHAFADGAALLADENVDIVYIATPHNMHFDYIRQAVLAGKHVLCEKAITVSSAELEEAAALAEEKGVVVMEAMTIFHMPLYKKLKEIVDSGAIGPVKMISVNFGSCKPYDVTSRFFRKELAGGALLDIGTYAVSFARYFLDERPDTVLSAVKRFETGVDEESGIVLMGENGQMAVIALSMRAKQPKRGVVAGELGYIEVSEYPRADRAAIVYTADGRREEITCGDSKKALEYEVEDMEKAVSEHLVSESMALSRDVMWLLSSVQKRWEEQELRTEQGGQKDVPVLHI</sequence>
<dbReference type="AlphaFoldDB" id="A0AA37JJX0"/>
<feature type="domain" description="GFO/IDH/MocA-like oxidoreductase" evidence="4">
    <location>
        <begin position="131"/>
        <end position="248"/>
    </location>
</feature>
<dbReference type="Gene3D" id="3.40.50.720">
    <property type="entry name" value="NAD(P)-binding Rossmann-like Domain"/>
    <property type="match status" value="1"/>
</dbReference>
<comment type="caution">
    <text evidence="5">The sequence shown here is derived from an EMBL/GenBank/DDBJ whole genome shotgun (WGS) entry which is preliminary data.</text>
</comment>
<evidence type="ECO:0000313" key="6">
    <source>
        <dbReference type="Proteomes" id="UP001055091"/>
    </source>
</evidence>
<keyword evidence="2" id="KW-0560">Oxidoreductase</keyword>
<feature type="domain" description="Gfo/Idh/MocA-like oxidoreductase N-terminal" evidence="3">
    <location>
        <begin position="6"/>
        <end position="121"/>
    </location>
</feature>
<evidence type="ECO:0000256" key="2">
    <source>
        <dbReference type="ARBA" id="ARBA00023002"/>
    </source>
</evidence>
<gene>
    <name evidence="5" type="ORF">CE91St55_49520</name>
</gene>
<dbReference type="Pfam" id="PF01408">
    <property type="entry name" value="GFO_IDH_MocA"/>
    <property type="match status" value="1"/>
</dbReference>
<dbReference type="SUPFAM" id="SSF55347">
    <property type="entry name" value="Glyceraldehyde-3-phosphate dehydrogenase-like, C-terminal domain"/>
    <property type="match status" value="1"/>
</dbReference>
<dbReference type="Pfam" id="PF22725">
    <property type="entry name" value="GFO_IDH_MocA_C3"/>
    <property type="match status" value="1"/>
</dbReference>
<comment type="similarity">
    <text evidence="1">Belongs to the Gfo/Idh/MocA family.</text>
</comment>
<dbReference type="InterPro" id="IPR000683">
    <property type="entry name" value="Gfo/Idh/MocA-like_OxRdtase_N"/>
</dbReference>
<evidence type="ECO:0000259" key="3">
    <source>
        <dbReference type="Pfam" id="PF01408"/>
    </source>
</evidence>
<dbReference type="EMBL" id="BQNJ01000002">
    <property type="protein sequence ID" value="GKH02971.1"/>
    <property type="molecule type" value="Genomic_DNA"/>
</dbReference>
<dbReference type="InterPro" id="IPR050984">
    <property type="entry name" value="Gfo/Idh/MocA_domain"/>
</dbReference>
<dbReference type="GO" id="GO:0016491">
    <property type="term" value="F:oxidoreductase activity"/>
    <property type="evidence" value="ECO:0007669"/>
    <property type="project" value="UniProtKB-KW"/>
</dbReference>
<dbReference type="Gene3D" id="3.30.360.10">
    <property type="entry name" value="Dihydrodipicolinate Reductase, domain 2"/>
    <property type="match status" value="1"/>
</dbReference>
<name>A0AA37JJX0_9FIRM</name>
<dbReference type="InterPro" id="IPR036291">
    <property type="entry name" value="NAD(P)-bd_dom_sf"/>
</dbReference>
<dbReference type="GO" id="GO:0000166">
    <property type="term" value="F:nucleotide binding"/>
    <property type="evidence" value="ECO:0007669"/>
    <property type="project" value="InterPro"/>
</dbReference>
<evidence type="ECO:0000259" key="4">
    <source>
        <dbReference type="Pfam" id="PF22725"/>
    </source>
</evidence>
<dbReference type="PANTHER" id="PTHR22604:SF105">
    <property type="entry name" value="TRANS-1,2-DIHYDROBENZENE-1,2-DIOL DEHYDROGENASE"/>
    <property type="match status" value="1"/>
</dbReference>
<dbReference type="InterPro" id="IPR055170">
    <property type="entry name" value="GFO_IDH_MocA-like_dom"/>
</dbReference>
<evidence type="ECO:0000313" key="5">
    <source>
        <dbReference type="EMBL" id="GKH02971.1"/>
    </source>
</evidence>
<reference evidence="5" key="1">
    <citation type="submission" date="2022-01" db="EMBL/GenBank/DDBJ databases">
        <title>Novel bile acid biosynthetic pathways are enriched in the microbiome of centenarians.</title>
        <authorList>
            <person name="Sato Y."/>
            <person name="Atarashi K."/>
            <person name="Plichta R.D."/>
            <person name="Arai Y."/>
            <person name="Sasajima S."/>
            <person name="Kearney M.S."/>
            <person name="Suda W."/>
            <person name="Takeshita K."/>
            <person name="Sasaki T."/>
            <person name="Okamoto S."/>
            <person name="Skelly N.A."/>
            <person name="Okamura Y."/>
            <person name="Vlamakis H."/>
            <person name="Li Y."/>
            <person name="Tanoue T."/>
            <person name="Takei H."/>
            <person name="Nittono H."/>
            <person name="Narushima S."/>
            <person name="Irie J."/>
            <person name="Itoh H."/>
            <person name="Moriya K."/>
            <person name="Sugiura Y."/>
            <person name="Suematsu M."/>
            <person name="Moritoki N."/>
            <person name="Shibata S."/>
            <person name="Littman R.D."/>
            <person name="Fischbach A.M."/>
            <person name="Uwamino Y."/>
            <person name="Inoue T."/>
            <person name="Honda A."/>
            <person name="Hattori M."/>
            <person name="Murai T."/>
            <person name="Xavier J.R."/>
            <person name="Hirose N."/>
            <person name="Honda K."/>
        </authorList>
    </citation>
    <scope>NUCLEOTIDE SEQUENCE</scope>
    <source>
        <strain evidence="5">CE91-St55</strain>
    </source>
</reference>
<protein>
    <submittedName>
        <fullName evidence="5">Oxidoreductase</fullName>
    </submittedName>
</protein>
<organism evidence="5 6">
    <name type="scientific">Hungatella hathewayi</name>
    <dbReference type="NCBI Taxonomy" id="154046"/>
    <lineage>
        <taxon>Bacteria</taxon>
        <taxon>Bacillati</taxon>
        <taxon>Bacillota</taxon>
        <taxon>Clostridia</taxon>
        <taxon>Lachnospirales</taxon>
        <taxon>Lachnospiraceae</taxon>
        <taxon>Hungatella</taxon>
    </lineage>
</organism>
<dbReference type="Proteomes" id="UP001055091">
    <property type="component" value="Unassembled WGS sequence"/>
</dbReference>
<proteinExistence type="inferred from homology"/>